<protein>
    <recommendedName>
        <fullName evidence="6">Wd repeat domain phosphoinositide-interacting protein 3</fullName>
    </recommendedName>
</protein>
<name>A0A078AVX6_STYLE</name>
<dbReference type="Pfam" id="PF21032">
    <property type="entry name" value="PROPPIN"/>
    <property type="match status" value="1"/>
</dbReference>
<dbReference type="OrthoDB" id="1667587at2759"/>
<dbReference type="Proteomes" id="UP000039865">
    <property type="component" value="Unassembled WGS sequence"/>
</dbReference>
<dbReference type="SUPFAM" id="SSF50978">
    <property type="entry name" value="WD40 repeat-like"/>
    <property type="match status" value="1"/>
</dbReference>
<dbReference type="InterPro" id="IPR015943">
    <property type="entry name" value="WD40/YVTN_repeat-like_dom_sf"/>
</dbReference>
<keyword evidence="1" id="KW-0853">WD repeat</keyword>
<gene>
    <name evidence="4" type="primary">Contig1281.g48</name>
    <name evidence="4" type="ORF">STYLEM_15702</name>
</gene>
<comment type="similarity">
    <text evidence="3">Belongs to the WD repeat PROPPIN family.</text>
</comment>
<dbReference type="InterPro" id="IPR036322">
    <property type="entry name" value="WD40_repeat_dom_sf"/>
</dbReference>
<dbReference type="AlphaFoldDB" id="A0A078AVX6"/>
<accession>A0A078AVX6</accession>
<evidence type="ECO:0008006" key="6">
    <source>
        <dbReference type="Google" id="ProtNLM"/>
    </source>
</evidence>
<evidence type="ECO:0000256" key="2">
    <source>
        <dbReference type="ARBA" id="ARBA00022737"/>
    </source>
</evidence>
<organism evidence="4 5">
    <name type="scientific">Stylonychia lemnae</name>
    <name type="common">Ciliate</name>
    <dbReference type="NCBI Taxonomy" id="5949"/>
    <lineage>
        <taxon>Eukaryota</taxon>
        <taxon>Sar</taxon>
        <taxon>Alveolata</taxon>
        <taxon>Ciliophora</taxon>
        <taxon>Intramacronucleata</taxon>
        <taxon>Spirotrichea</taxon>
        <taxon>Stichotrichia</taxon>
        <taxon>Sporadotrichida</taxon>
        <taxon>Oxytrichidae</taxon>
        <taxon>Stylonychinae</taxon>
        <taxon>Stylonychia</taxon>
    </lineage>
</organism>
<evidence type="ECO:0000256" key="3">
    <source>
        <dbReference type="ARBA" id="ARBA00025740"/>
    </source>
</evidence>
<dbReference type="InterPro" id="IPR001680">
    <property type="entry name" value="WD40_rpt"/>
</dbReference>
<dbReference type="GO" id="GO:0005737">
    <property type="term" value="C:cytoplasm"/>
    <property type="evidence" value="ECO:0007669"/>
    <property type="project" value="UniProtKB-ARBA"/>
</dbReference>
<dbReference type="EMBL" id="CCKQ01014812">
    <property type="protein sequence ID" value="CDW86605.1"/>
    <property type="molecule type" value="Genomic_DNA"/>
</dbReference>
<keyword evidence="5" id="KW-1185">Reference proteome</keyword>
<keyword evidence="2" id="KW-0677">Repeat</keyword>
<evidence type="ECO:0000313" key="5">
    <source>
        <dbReference type="Proteomes" id="UP000039865"/>
    </source>
</evidence>
<dbReference type="SMART" id="SM00320">
    <property type="entry name" value="WD40"/>
    <property type="match status" value="4"/>
</dbReference>
<dbReference type="Gene3D" id="2.130.10.10">
    <property type="entry name" value="YVTN repeat-like/Quinoprotein amine dehydrogenase"/>
    <property type="match status" value="1"/>
</dbReference>
<dbReference type="InterPro" id="IPR048720">
    <property type="entry name" value="PROPPIN"/>
</dbReference>
<sequence>MMNNKDEILYIGFNQDQGCFACGTQKGFKIYNTHPFKDTFKREFDGGIGIVEMLFRCNILALVGGGSHPKFPMNKVLLWDDHQYKCIGELSFKSFVKAVKLRKDKVVVVLENRIYVYNFADLRLIDAIDTCFNPKGICALSADQNLSVLATPDKQKGHVKVTVYERNNSFVIVAHQSSLSCMALNFAGTLLATASDKGTLIRIFSTEDGSPLQEVRRGSDKAEIYSIAFDKNSHWIACSSDKGTIHIFHVTKTMNRIVLSDENKDDQAAQQDEIYKTSQQNEAEVSNDGKKAKNSKHALSFMKKILPKYFDSEWSYAQFRVQDGKALCAFSDDGQTLIAVTTDGSYYLADIPKKKGDCIQREKKILQ</sequence>
<dbReference type="OMA" id="GGPQCMC"/>
<evidence type="ECO:0000256" key="1">
    <source>
        <dbReference type="ARBA" id="ARBA00022574"/>
    </source>
</evidence>
<dbReference type="PANTHER" id="PTHR11227">
    <property type="entry name" value="WD-REPEAT PROTEIN INTERACTING WITH PHOSPHOINOSIDES WIPI -RELATED"/>
    <property type="match status" value="1"/>
</dbReference>
<evidence type="ECO:0000313" key="4">
    <source>
        <dbReference type="EMBL" id="CDW86605.1"/>
    </source>
</evidence>
<proteinExistence type="inferred from homology"/>
<reference evidence="4 5" key="1">
    <citation type="submission" date="2014-06" db="EMBL/GenBank/DDBJ databases">
        <authorList>
            <person name="Swart Estienne"/>
        </authorList>
    </citation>
    <scope>NUCLEOTIDE SEQUENCE [LARGE SCALE GENOMIC DNA]</scope>
    <source>
        <strain evidence="4 5">130c</strain>
    </source>
</reference>
<dbReference type="InParanoid" id="A0A078AVX6"/>
<dbReference type="FunCoup" id="A0A078AVX6">
    <property type="interactions" value="380"/>
</dbReference>